<gene>
    <name evidence="2" type="ORF">M513_10249</name>
    <name evidence="3" type="ORF">M514_10249</name>
</gene>
<feature type="transmembrane region" description="Helical" evidence="1">
    <location>
        <begin position="24"/>
        <end position="42"/>
    </location>
</feature>
<reference evidence="3 4" key="1">
    <citation type="journal article" date="2014" name="Nat. Genet.">
        <title>Genome and transcriptome of the porcine whipworm Trichuris suis.</title>
        <authorList>
            <person name="Jex A.R."/>
            <person name="Nejsum P."/>
            <person name="Schwarz E.M."/>
            <person name="Hu L."/>
            <person name="Young N.D."/>
            <person name="Hall R.S."/>
            <person name="Korhonen P.K."/>
            <person name="Liao S."/>
            <person name="Thamsborg S."/>
            <person name="Xia J."/>
            <person name="Xu P."/>
            <person name="Wang S."/>
            <person name="Scheerlinck J.P."/>
            <person name="Hofmann A."/>
            <person name="Sternberg P.W."/>
            <person name="Wang J."/>
            <person name="Gasser R.B."/>
        </authorList>
    </citation>
    <scope>NUCLEOTIDE SEQUENCE [LARGE SCALE GENOMIC DNA]</scope>
    <source>
        <strain evidence="3">DCEP-RM93F</strain>
        <strain evidence="2">DCEP-RM93M</strain>
    </source>
</reference>
<evidence type="ECO:0000313" key="3">
    <source>
        <dbReference type="EMBL" id="KFD66214.1"/>
    </source>
</evidence>
<dbReference type="EMBL" id="KL363282">
    <property type="protein sequence ID" value="KFD48886.1"/>
    <property type="molecule type" value="Genomic_DNA"/>
</dbReference>
<keyword evidence="1" id="KW-1133">Transmembrane helix</keyword>
<accession>A0A085N9R8</accession>
<evidence type="ECO:0000256" key="1">
    <source>
        <dbReference type="SAM" id="Phobius"/>
    </source>
</evidence>
<keyword evidence="4" id="KW-1185">Reference proteome</keyword>
<name>A0A085N9R8_9BILA</name>
<dbReference type="Proteomes" id="UP000030758">
    <property type="component" value="Unassembled WGS sequence"/>
</dbReference>
<dbReference type="Proteomes" id="UP000030764">
    <property type="component" value="Unassembled WGS sequence"/>
</dbReference>
<protein>
    <submittedName>
        <fullName evidence="3">Uncharacterized protein</fullName>
    </submittedName>
</protein>
<proteinExistence type="predicted"/>
<dbReference type="EMBL" id="KL367526">
    <property type="protein sequence ID" value="KFD66214.1"/>
    <property type="molecule type" value="Genomic_DNA"/>
</dbReference>
<evidence type="ECO:0000313" key="4">
    <source>
        <dbReference type="Proteomes" id="UP000030764"/>
    </source>
</evidence>
<organism evidence="3">
    <name type="scientific">Trichuris suis</name>
    <name type="common">pig whipworm</name>
    <dbReference type="NCBI Taxonomy" id="68888"/>
    <lineage>
        <taxon>Eukaryota</taxon>
        <taxon>Metazoa</taxon>
        <taxon>Ecdysozoa</taxon>
        <taxon>Nematoda</taxon>
        <taxon>Enoplea</taxon>
        <taxon>Dorylaimia</taxon>
        <taxon>Trichinellida</taxon>
        <taxon>Trichuridae</taxon>
        <taxon>Trichuris</taxon>
    </lineage>
</organism>
<sequence>MSDCNKCLGDVADQGWDRHILAQFAWYCVAIVRCFGVFTMSFRDLFVTESDDDLWHASFACKKGLLQLQRKSRCGHDLMVIFARMSRYHIRTFEMHQFAGAGCLFKRGCHGTVRYTGMQAAALGVL</sequence>
<dbReference type="AlphaFoldDB" id="A0A085N9R8"/>
<keyword evidence="1" id="KW-0472">Membrane</keyword>
<keyword evidence="1" id="KW-0812">Transmembrane</keyword>
<evidence type="ECO:0000313" key="2">
    <source>
        <dbReference type="EMBL" id="KFD48886.1"/>
    </source>
</evidence>